<evidence type="ECO:0000259" key="1">
    <source>
        <dbReference type="Pfam" id="PF03869"/>
    </source>
</evidence>
<protein>
    <submittedName>
        <fullName evidence="2">Arc family DNA-binding protein</fullName>
    </submittedName>
</protein>
<name>A0ABX9USU3_9GAMM</name>
<keyword evidence="3" id="KW-1185">Reference proteome</keyword>
<dbReference type="Proteomes" id="UP000269134">
    <property type="component" value="Unassembled WGS sequence"/>
</dbReference>
<comment type="caution">
    <text evidence="2">The sequence shown here is derived from an EMBL/GenBank/DDBJ whole genome shotgun (WGS) entry which is preliminary data.</text>
</comment>
<accession>A0ABX9USU3</accession>
<gene>
    <name evidence="2" type="ORF">EA795_20315</name>
</gene>
<feature type="domain" description="Arc-like DNA binding" evidence="1">
    <location>
        <begin position="11"/>
        <end position="47"/>
    </location>
</feature>
<dbReference type="InterPro" id="IPR010985">
    <property type="entry name" value="Ribbon_hlx_hlx"/>
</dbReference>
<evidence type="ECO:0000313" key="3">
    <source>
        <dbReference type="Proteomes" id="UP000269134"/>
    </source>
</evidence>
<dbReference type="GeneID" id="84611377"/>
<proteinExistence type="predicted"/>
<dbReference type="Gene3D" id="1.10.1220.10">
    <property type="entry name" value="Met repressor-like"/>
    <property type="match status" value="1"/>
</dbReference>
<keyword evidence="2" id="KW-0238">DNA-binding</keyword>
<dbReference type="SUPFAM" id="SSF47598">
    <property type="entry name" value="Ribbon-helix-helix"/>
    <property type="match status" value="1"/>
</dbReference>
<reference evidence="2 3" key="1">
    <citation type="submission" date="2018-10" db="EMBL/GenBank/DDBJ databases">
        <title>Pseudomonas sp. GL14 genome.</title>
        <authorList>
            <person name="Peng J."/>
            <person name="Liu Z.-P."/>
        </authorList>
    </citation>
    <scope>NUCLEOTIDE SEQUENCE [LARGE SCALE GENOMIC DNA]</scope>
    <source>
        <strain evidence="2 3">GL14</strain>
    </source>
</reference>
<dbReference type="RefSeq" id="WP_122079185.1">
    <property type="nucleotide sequence ID" value="NZ_DAMAQN010000001.1"/>
</dbReference>
<dbReference type="InterPro" id="IPR013321">
    <property type="entry name" value="Arc_rbn_hlx_hlx"/>
</dbReference>
<dbReference type="InterPro" id="IPR005569">
    <property type="entry name" value="Arc_DNA-bd_dom"/>
</dbReference>
<sequence>MDTDDRYTRITLRIPKDLHTKLSDAADETSKSMNAEIIARLERSFRRGPSGYAPSWAAEEISKRIVDRDLRFIDTLELGKVGSVVRLRPRMSTYEALDQLLVCLATLENITAVTLAVRDGYANHSALTVVIHTEETTLVADSTPLTVERPPRESEVRDLIWALDIRGLLGGATSFRTQRIPQTSDLPEQQAAEAIEGGELTPLGYKTLLEFLNLFHEKPMTYSREELDQFFAD</sequence>
<dbReference type="EMBL" id="RFFL01000031">
    <property type="protein sequence ID" value="RMH96360.1"/>
    <property type="molecule type" value="Genomic_DNA"/>
</dbReference>
<organism evidence="2 3">
    <name type="scientific">Stutzerimonas nitrititolerans</name>
    <dbReference type="NCBI Taxonomy" id="2482751"/>
    <lineage>
        <taxon>Bacteria</taxon>
        <taxon>Pseudomonadati</taxon>
        <taxon>Pseudomonadota</taxon>
        <taxon>Gammaproteobacteria</taxon>
        <taxon>Pseudomonadales</taxon>
        <taxon>Pseudomonadaceae</taxon>
        <taxon>Stutzerimonas</taxon>
    </lineage>
</organism>
<dbReference type="Pfam" id="PF03869">
    <property type="entry name" value="Arc"/>
    <property type="match status" value="1"/>
</dbReference>
<dbReference type="GO" id="GO:0003677">
    <property type="term" value="F:DNA binding"/>
    <property type="evidence" value="ECO:0007669"/>
    <property type="project" value="UniProtKB-KW"/>
</dbReference>
<evidence type="ECO:0000313" key="2">
    <source>
        <dbReference type="EMBL" id="RMH96360.1"/>
    </source>
</evidence>